<comment type="similarity">
    <text evidence="1">Belongs to the YciI family.</text>
</comment>
<dbReference type="PANTHER" id="PTHR35174">
    <property type="entry name" value="BLL7171 PROTEIN-RELATED"/>
    <property type="match status" value="1"/>
</dbReference>
<evidence type="ECO:0000256" key="1">
    <source>
        <dbReference type="ARBA" id="ARBA00007689"/>
    </source>
</evidence>
<feature type="domain" description="YCII-related" evidence="2">
    <location>
        <begin position="29"/>
        <end position="115"/>
    </location>
</feature>
<dbReference type="PANTHER" id="PTHR35174:SF3">
    <property type="entry name" value="BLL7171 PROTEIN"/>
    <property type="match status" value="1"/>
</dbReference>
<protein>
    <submittedName>
        <fullName evidence="3">Uncharacterized protein conserved in bacteria</fullName>
    </submittedName>
</protein>
<name>A0A449GH74_NOCFR</name>
<dbReference type="OMA" id="AVEVWPM"/>
<dbReference type="InterPro" id="IPR011008">
    <property type="entry name" value="Dimeric_a/b-barrel"/>
</dbReference>
<sequence>MHYLVTLAGPEDGPVYQPGTPEFEAEVAQFAEFERRSGHAVAGGAALHPSETALTIRRGEGRTLVTDGPFAEQAEVVGGFYVFDAPDLDAAIELAEQLPMSETGCFEVRPMVMWNPHEEPGPDWWLALLWEAPDAVLAPGTPAWDAAVEEHRRFGEKYAEAIRGGGALHPPATATTLRKRDGRVLLTDGPFVESAEVVDGLYLFTAPDRATAAEIAAQIPLGERGHTEVRPIVHLGQ</sequence>
<dbReference type="InterPro" id="IPR005545">
    <property type="entry name" value="YCII"/>
</dbReference>
<dbReference type="Pfam" id="PF03795">
    <property type="entry name" value="YCII"/>
    <property type="match status" value="2"/>
</dbReference>
<dbReference type="EMBL" id="CAACYE010000005">
    <property type="protein sequence ID" value="VFA85172.1"/>
    <property type="molecule type" value="Genomic_DNA"/>
</dbReference>
<evidence type="ECO:0000313" key="3">
    <source>
        <dbReference type="EMBL" id="VFA85172.1"/>
    </source>
</evidence>
<proteinExistence type="inferred from homology"/>
<dbReference type="SUPFAM" id="SSF54909">
    <property type="entry name" value="Dimeric alpha+beta barrel"/>
    <property type="match status" value="2"/>
</dbReference>
<accession>A0A449GH74</accession>
<dbReference type="Gene3D" id="3.30.70.1060">
    <property type="entry name" value="Dimeric alpha+beta barrel"/>
    <property type="match status" value="2"/>
</dbReference>
<reference evidence="3" key="1">
    <citation type="submission" date="2019-02" db="EMBL/GenBank/DDBJ databases">
        <authorList>
            <consortium name="Pathogen Informatics"/>
        </authorList>
    </citation>
    <scope>NUCLEOTIDE SEQUENCE</scope>
    <source>
        <strain evidence="3">3012STDY6733949</strain>
    </source>
</reference>
<gene>
    <name evidence="3" type="ORF">NCTC1935_03009</name>
</gene>
<dbReference type="GeneID" id="61134941"/>
<evidence type="ECO:0000259" key="2">
    <source>
        <dbReference type="Pfam" id="PF03795"/>
    </source>
</evidence>
<dbReference type="RefSeq" id="WP_011210848.1">
    <property type="nucleotide sequence ID" value="NZ_CAACYE020000001.1"/>
</dbReference>
<organism evidence="3">
    <name type="scientific">Nocardia farcinica</name>
    <dbReference type="NCBI Taxonomy" id="37329"/>
    <lineage>
        <taxon>Bacteria</taxon>
        <taxon>Bacillati</taxon>
        <taxon>Actinomycetota</taxon>
        <taxon>Actinomycetes</taxon>
        <taxon>Mycobacteriales</taxon>
        <taxon>Nocardiaceae</taxon>
        <taxon>Nocardia</taxon>
    </lineage>
</organism>
<dbReference type="AlphaFoldDB" id="A0A449GH74"/>
<feature type="domain" description="YCII-related" evidence="2">
    <location>
        <begin position="142"/>
        <end position="233"/>
    </location>
</feature>